<dbReference type="AlphaFoldDB" id="A0AAV7J499"/>
<name>A0AAV7J499_COTGL</name>
<feature type="region of interest" description="Disordered" evidence="1">
    <location>
        <begin position="65"/>
        <end position="93"/>
    </location>
</feature>
<evidence type="ECO:0000256" key="1">
    <source>
        <dbReference type="SAM" id="MobiDB-lite"/>
    </source>
</evidence>
<evidence type="ECO:0000313" key="2">
    <source>
        <dbReference type="EMBL" id="KAH0567685.1"/>
    </source>
</evidence>
<dbReference type="EMBL" id="JAHXZJ010000001">
    <property type="protein sequence ID" value="KAH0567685.1"/>
    <property type="molecule type" value="Genomic_DNA"/>
</dbReference>
<evidence type="ECO:0000313" key="3">
    <source>
        <dbReference type="Proteomes" id="UP000826195"/>
    </source>
</evidence>
<gene>
    <name evidence="2" type="ORF">KQX54_011737</name>
</gene>
<protein>
    <submittedName>
        <fullName evidence="2">Uncharacterized protein</fullName>
    </submittedName>
</protein>
<sequence length="157" mass="17335">MIEVQGVRCGCSFIRRYISTIANVNLLLHSNVSTTLFLCCCFHIFNGDENGSNKVPAAYETPSGVATTPDSNLARPLLSPTPVGDRSPLSEHTRLQIRRPSSANETVPVSYHRCVMPSPVSPLPLILLLTKSSSAAYLREPHPLVTYYHRGIRLNFQ</sequence>
<organism evidence="2 3">
    <name type="scientific">Cotesia glomerata</name>
    <name type="common">Lepidopteran parasitic wasp</name>
    <name type="synonym">Apanteles glomeratus</name>
    <dbReference type="NCBI Taxonomy" id="32391"/>
    <lineage>
        <taxon>Eukaryota</taxon>
        <taxon>Metazoa</taxon>
        <taxon>Ecdysozoa</taxon>
        <taxon>Arthropoda</taxon>
        <taxon>Hexapoda</taxon>
        <taxon>Insecta</taxon>
        <taxon>Pterygota</taxon>
        <taxon>Neoptera</taxon>
        <taxon>Endopterygota</taxon>
        <taxon>Hymenoptera</taxon>
        <taxon>Apocrita</taxon>
        <taxon>Ichneumonoidea</taxon>
        <taxon>Braconidae</taxon>
        <taxon>Microgastrinae</taxon>
        <taxon>Cotesia</taxon>
    </lineage>
</organism>
<keyword evidence="3" id="KW-1185">Reference proteome</keyword>
<accession>A0AAV7J499</accession>
<comment type="caution">
    <text evidence="2">The sequence shown here is derived from an EMBL/GenBank/DDBJ whole genome shotgun (WGS) entry which is preliminary data.</text>
</comment>
<proteinExistence type="predicted"/>
<reference evidence="2 3" key="1">
    <citation type="journal article" date="2021" name="J. Hered.">
        <title>A chromosome-level genome assembly of the parasitoid wasp, Cotesia glomerata (Hymenoptera: Braconidae).</title>
        <authorList>
            <person name="Pinto B.J."/>
            <person name="Weis J.J."/>
            <person name="Gamble T."/>
            <person name="Ode P.J."/>
            <person name="Paul R."/>
            <person name="Zaspel J.M."/>
        </authorList>
    </citation>
    <scope>NUCLEOTIDE SEQUENCE [LARGE SCALE GENOMIC DNA]</scope>
    <source>
        <strain evidence="2">CgM1</strain>
    </source>
</reference>
<dbReference type="Proteomes" id="UP000826195">
    <property type="component" value="Unassembled WGS sequence"/>
</dbReference>